<evidence type="ECO:0000313" key="3">
    <source>
        <dbReference type="EMBL" id="MBC8318145.1"/>
    </source>
</evidence>
<reference evidence="3 4" key="1">
    <citation type="submission" date="2020-08" db="EMBL/GenBank/DDBJ databases">
        <title>Bridging the membrane lipid divide: bacteria of the FCB group superphylum have the potential to synthesize archaeal ether lipids.</title>
        <authorList>
            <person name="Villanueva L."/>
            <person name="Von Meijenfeldt F.A.B."/>
            <person name="Westbye A.B."/>
            <person name="Yadav S."/>
            <person name="Hopmans E.C."/>
            <person name="Dutilh B.E."/>
            <person name="Sinninghe Damste J.S."/>
        </authorList>
    </citation>
    <scope>NUCLEOTIDE SEQUENCE [LARGE SCALE GENOMIC DNA]</scope>
    <source>
        <strain evidence="3">NIOZ-UU47</strain>
    </source>
</reference>
<evidence type="ECO:0000256" key="1">
    <source>
        <dbReference type="ARBA" id="ARBA00022729"/>
    </source>
</evidence>
<sequence length="503" mass="57041">MIYALLLIFSLFVSGCSQEETEPSKAPPTKKTGAPETYSCAGCHQHSLDLPHRRLSCTACHGGNSPSHSAEEAHEDLISQPSHPDHMGQSCSPCHDTAIEQSRFSLHFTLKNKINIIRQAFGGEELQSLIDIPSQQQPETISELSDDLLRRRCLRCHVYYEGEPYSGVLHGSGCASCHLIYDDGELQSHSFVKSPPDSQCLHCHYGNFVGADYHGRYEHDYHWDYRTPYLKDGTSSRPYGIEYHQLTPDVHQRAGLACIDCHSGNELMTGDRSHRVTCRSCHQDLQTNLELNLPDNITRESSRLILTTRLDTRKIEIPPLQHPAHEQYGEHVQCQVCHAQWAYTDKGTHLLRQDEEDYDPFAALSVQGSFEVEVEVETSLYGDESYPYPWMADKITGETPRGLWFQGFELRRWEFPIICKGENDILHICRPILDIFLTYTDEEEEVIIDASPPPNAPPKGLMPYIPHTTGKAGAFYRQRLKENNTLLDDPPFLEKVPQKTGNP</sequence>
<dbReference type="InterPro" id="IPR036280">
    <property type="entry name" value="Multihaem_cyt_sf"/>
</dbReference>
<dbReference type="Gene3D" id="3.90.10.10">
    <property type="entry name" value="Cytochrome C3"/>
    <property type="match status" value="1"/>
</dbReference>
<dbReference type="InterPro" id="IPR051829">
    <property type="entry name" value="Multiheme_Cytochr_ET"/>
</dbReference>
<dbReference type="AlphaFoldDB" id="A0A8J6NF18"/>
<dbReference type="GO" id="GO:0016491">
    <property type="term" value="F:oxidoreductase activity"/>
    <property type="evidence" value="ECO:0007669"/>
    <property type="project" value="TreeGrafter"/>
</dbReference>
<feature type="chain" id="PRO_5035325625" description="Cytochrome c-552/4 domain-containing protein" evidence="2">
    <location>
        <begin position="20"/>
        <end position="503"/>
    </location>
</feature>
<dbReference type="PANTHER" id="PTHR35038">
    <property type="entry name" value="DISSIMILATORY SULFITE REDUCTASE SIRA"/>
    <property type="match status" value="1"/>
</dbReference>
<keyword evidence="1 2" id="KW-0732">Signal</keyword>
<organism evidence="3 4">
    <name type="scientific">Candidatus Desulfobia pelagia</name>
    <dbReference type="NCBI Taxonomy" id="2841692"/>
    <lineage>
        <taxon>Bacteria</taxon>
        <taxon>Pseudomonadati</taxon>
        <taxon>Thermodesulfobacteriota</taxon>
        <taxon>Desulfobulbia</taxon>
        <taxon>Desulfobulbales</taxon>
        <taxon>Desulfobulbaceae</taxon>
        <taxon>Candidatus Desulfobia</taxon>
    </lineage>
</organism>
<accession>A0A8J6NF18</accession>
<proteinExistence type="predicted"/>
<comment type="caution">
    <text evidence="3">The sequence shown here is derived from an EMBL/GenBank/DDBJ whole genome shotgun (WGS) entry which is preliminary data.</text>
</comment>
<dbReference type="EMBL" id="JACNJZ010000133">
    <property type="protein sequence ID" value="MBC8318145.1"/>
    <property type="molecule type" value="Genomic_DNA"/>
</dbReference>
<evidence type="ECO:0000256" key="2">
    <source>
        <dbReference type="SAM" id="SignalP"/>
    </source>
</evidence>
<protein>
    <recommendedName>
        <fullName evidence="5">Cytochrome c-552/4 domain-containing protein</fullName>
    </recommendedName>
</protein>
<dbReference type="Proteomes" id="UP000614424">
    <property type="component" value="Unassembled WGS sequence"/>
</dbReference>
<gene>
    <name evidence="3" type="ORF">H8E41_09580</name>
</gene>
<evidence type="ECO:0008006" key="5">
    <source>
        <dbReference type="Google" id="ProtNLM"/>
    </source>
</evidence>
<name>A0A8J6NF18_9BACT</name>
<dbReference type="SUPFAM" id="SSF48695">
    <property type="entry name" value="Multiheme cytochromes"/>
    <property type="match status" value="1"/>
</dbReference>
<evidence type="ECO:0000313" key="4">
    <source>
        <dbReference type="Proteomes" id="UP000614424"/>
    </source>
</evidence>
<dbReference type="Gene3D" id="1.10.780.10">
    <property type="entry name" value="Hydroxylamine Oxidoreductase, Chain A, domain 1"/>
    <property type="match status" value="1"/>
</dbReference>
<feature type="signal peptide" evidence="2">
    <location>
        <begin position="1"/>
        <end position="19"/>
    </location>
</feature>
<dbReference type="PANTHER" id="PTHR35038:SF6">
    <property type="entry name" value="SURFACE LOCALIZED DECAHEME CYTOCHROME C LIPOPROTEIN"/>
    <property type="match status" value="1"/>
</dbReference>